<evidence type="ECO:0000313" key="2">
    <source>
        <dbReference type="Proteomes" id="UP000019132"/>
    </source>
</evidence>
<accession>K3W4Z2</accession>
<proteinExistence type="predicted"/>
<dbReference type="VEuPathDB" id="FungiDB:PYU1_G000033"/>
<dbReference type="EnsemblProtists" id="PYU1_T000033">
    <property type="protein sequence ID" value="PYU1_T000033"/>
    <property type="gene ID" value="PYU1_G000033"/>
</dbReference>
<sequence length="164" mass="18747">MKRSRACEDLRALEWATPATTTTTGYQRLHKRSKQMIDSGDVFATASTNSDLLPRREELETLDAIDLVMSSYATSVFDECMLPPIRRNSRDVSVQVECCDDALQFKKKLQLAASEPMMEPTERDLLVRSRFQIDTTRCIDSLDTRQSIPFDMSSFIMLSINPKR</sequence>
<organism evidence="1 2">
    <name type="scientific">Globisporangium ultimum (strain ATCC 200006 / CBS 805.95 / DAOM BR144)</name>
    <name type="common">Pythium ultimum</name>
    <dbReference type="NCBI Taxonomy" id="431595"/>
    <lineage>
        <taxon>Eukaryota</taxon>
        <taxon>Sar</taxon>
        <taxon>Stramenopiles</taxon>
        <taxon>Oomycota</taxon>
        <taxon>Peronosporomycetes</taxon>
        <taxon>Pythiales</taxon>
        <taxon>Pythiaceae</taxon>
        <taxon>Globisporangium</taxon>
    </lineage>
</organism>
<dbReference type="AlphaFoldDB" id="K3W4Z2"/>
<name>K3W4Z2_GLOUD</name>
<keyword evidence="2" id="KW-1185">Reference proteome</keyword>
<dbReference type="EMBL" id="GL376636">
    <property type="status" value="NOT_ANNOTATED_CDS"/>
    <property type="molecule type" value="Genomic_DNA"/>
</dbReference>
<dbReference type="OMA" id="MEPTERD"/>
<reference evidence="2" key="2">
    <citation type="submission" date="2010-04" db="EMBL/GenBank/DDBJ databases">
        <authorList>
            <person name="Buell R."/>
            <person name="Hamilton J."/>
            <person name="Hostetler J."/>
        </authorList>
    </citation>
    <scope>NUCLEOTIDE SEQUENCE [LARGE SCALE GENOMIC DNA]</scope>
    <source>
        <strain evidence="2">DAOM:BR144</strain>
    </source>
</reference>
<protein>
    <submittedName>
        <fullName evidence="1">Uncharacterized protein</fullName>
    </submittedName>
</protein>
<dbReference type="eggNOG" id="ENOG502RWNQ">
    <property type="taxonomic scope" value="Eukaryota"/>
</dbReference>
<dbReference type="HOGENOM" id="CLU_1735123_0_0_1"/>
<dbReference type="Proteomes" id="UP000019132">
    <property type="component" value="Unassembled WGS sequence"/>
</dbReference>
<dbReference type="InParanoid" id="K3W4Z2"/>
<reference evidence="2" key="1">
    <citation type="journal article" date="2010" name="Genome Biol.">
        <title>Genome sequence of the necrotrophic plant pathogen Pythium ultimum reveals original pathogenicity mechanisms and effector repertoire.</title>
        <authorList>
            <person name="Levesque C.A."/>
            <person name="Brouwer H."/>
            <person name="Cano L."/>
            <person name="Hamilton J.P."/>
            <person name="Holt C."/>
            <person name="Huitema E."/>
            <person name="Raffaele S."/>
            <person name="Robideau G.P."/>
            <person name="Thines M."/>
            <person name="Win J."/>
            <person name="Zerillo M.M."/>
            <person name="Beakes G.W."/>
            <person name="Boore J.L."/>
            <person name="Busam D."/>
            <person name="Dumas B."/>
            <person name="Ferriera S."/>
            <person name="Fuerstenberg S.I."/>
            <person name="Gachon C.M."/>
            <person name="Gaulin E."/>
            <person name="Govers F."/>
            <person name="Grenville-Briggs L."/>
            <person name="Horner N."/>
            <person name="Hostetler J."/>
            <person name="Jiang R.H."/>
            <person name="Johnson J."/>
            <person name="Krajaejun T."/>
            <person name="Lin H."/>
            <person name="Meijer H.J."/>
            <person name="Moore B."/>
            <person name="Morris P."/>
            <person name="Phuntmart V."/>
            <person name="Puiu D."/>
            <person name="Shetty J."/>
            <person name="Stajich J.E."/>
            <person name="Tripathy S."/>
            <person name="Wawra S."/>
            <person name="van West P."/>
            <person name="Whitty B.R."/>
            <person name="Coutinho P.M."/>
            <person name="Henrissat B."/>
            <person name="Martin F."/>
            <person name="Thomas P.D."/>
            <person name="Tyler B.M."/>
            <person name="De Vries R.P."/>
            <person name="Kamoun S."/>
            <person name="Yandell M."/>
            <person name="Tisserat N."/>
            <person name="Buell C.R."/>
        </authorList>
    </citation>
    <scope>NUCLEOTIDE SEQUENCE</scope>
    <source>
        <strain evidence="2">DAOM:BR144</strain>
    </source>
</reference>
<evidence type="ECO:0000313" key="1">
    <source>
        <dbReference type="EnsemblProtists" id="PYU1_T000033"/>
    </source>
</evidence>
<reference evidence="1" key="3">
    <citation type="submission" date="2015-02" db="UniProtKB">
        <authorList>
            <consortium name="EnsemblProtists"/>
        </authorList>
    </citation>
    <scope>IDENTIFICATION</scope>
    <source>
        <strain evidence="1">DAOM BR144</strain>
    </source>
</reference>